<comment type="caution">
    <text evidence="2">The sequence shown here is derived from an EMBL/GenBank/DDBJ whole genome shotgun (WGS) entry which is preliminary data.</text>
</comment>
<proteinExistence type="predicted"/>
<evidence type="ECO:0000313" key="3">
    <source>
        <dbReference type="Proteomes" id="UP001558613"/>
    </source>
</evidence>
<evidence type="ECO:0000259" key="1">
    <source>
        <dbReference type="Pfam" id="PF22936"/>
    </source>
</evidence>
<dbReference type="InterPro" id="IPR054722">
    <property type="entry name" value="PolX-like_BBD"/>
</dbReference>
<dbReference type="EMBL" id="JAYMGO010000003">
    <property type="protein sequence ID" value="KAL1279067.1"/>
    <property type="molecule type" value="Genomic_DNA"/>
</dbReference>
<organism evidence="2 3">
    <name type="scientific">Cirrhinus molitorella</name>
    <name type="common">mud carp</name>
    <dbReference type="NCBI Taxonomy" id="172907"/>
    <lineage>
        <taxon>Eukaryota</taxon>
        <taxon>Metazoa</taxon>
        <taxon>Chordata</taxon>
        <taxon>Craniata</taxon>
        <taxon>Vertebrata</taxon>
        <taxon>Euteleostomi</taxon>
        <taxon>Actinopterygii</taxon>
        <taxon>Neopterygii</taxon>
        <taxon>Teleostei</taxon>
        <taxon>Ostariophysi</taxon>
        <taxon>Cypriniformes</taxon>
        <taxon>Cyprinidae</taxon>
        <taxon>Labeoninae</taxon>
        <taxon>Labeonini</taxon>
        <taxon>Cirrhinus</taxon>
    </lineage>
</organism>
<keyword evidence="3" id="KW-1185">Reference proteome</keyword>
<accession>A0ABR3NQA4</accession>
<protein>
    <recommendedName>
        <fullName evidence="1">Retrovirus-related Pol polyprotein from transposon TNT 1-94-like beta-barrel domain-containing protein</fullName>
    </recommendedName>
</protein>
<gene>
    <name evidence="2" type="ORF">QQF64_025740</name>
</gene>
<dbReference type="Pfam" id="PF22936">
    <property type="entry name" value="Pol_BBD"/>
    <property type="match status" value="1"/>
</dbReference>
<reference evidence="2 3" key="1">
    <citation type="submission" date="2023-09" db="EMBL/GenBank/DDBJ databases">
        <authorList>
            <person name="Wang M."/>
        </authorList>
    </citation>
    <scope>NUCLEOTIDE SEQUENCE [LARGE SCALE GENOMIC DNA]</scope>
    <source>
        <strain evidence="2">GT-2023</strain>
        <tissue evidence="2">Liver</tissue>
    </source>
</reference>
<feature type="domain" description="Retrovirus-related Pol polyprotein from transposon TNT 1-94-like beta-barrel" evidence="1">
    <location>
        <begin position="22"/>
        <end position="96"/>
    </location>
</feature>
<name>A0ABR3NQA4_9TELE</name>
<dbReference type="Proteomes" id="UP001558613">
    <property type="component" value="Unassembled WGS sequence"/>
</dbReference>
<sequence length="114" mass="12497">MRDGGTGVQRQPTCSIQEKGLMVDTGATSHIITDRTMFKSFDSTFKPEMHSVELADGTRCNGIAQRRGNAEVSLIDNKGQQRKAVLQDALFVPSYRGADGSWLFITSVTTVTEK</sequence>
<evidence type="ECO:0000313" key="2">
    <source>
        <dbReference type="EMBL" id="KAL1279067.1"/>
    </source>
</evidence>